<keyword evidence="3" id="KW-1185">Reference proteome</keyword>
<keyword evidence="1" id="KW-0812">Transmembrane</keyword>
<dbReference type="OrthoDB" id="573194at2"/>
<dbReference type="Proteomes" id="UP000184052">
    <property type="component" value="Unassembled WGS sequence"/>
</dbReference>
<keyword evidence="1" id="KW-1133">Transmembrane helix</keyword>
<dbReference type="RefSeq" id="WP_073050111.1">
    <property type="nucleotide sequence ID" value="NZ_FQZL01000023.1"/>
</dbReference>
<evidence type="ECO:0000313" key="2">
    <source>
        <dbReference type="EMBL" id="SHJ50535.1"/>
    </source>
</evidence>
<evidence type="ECO:0000313" key="3">
    <source>
        <dbReference type="Proteomes" id="UP000184052"/>
    </source>
</evidence>
<evidence type="ECO:0000256" key="1">
    <source>
        <dbReference type="SAM" id="Phobius"/>
    </source>
</evidence>
<name>A0A1M6JUY5_9FIRM</name>
<organism evidence="2 3">
    <name type="scientific">Dethiosulfatibacter aminovorans DSM 17477</name>
    <dbReference type="NCBI Taxonomy" id="1121476"/>
    <lineage>
        <taxon>Bacteria</taxon>
        <taxon>Bacillati</taxon>
        <taxon>Bacillota</taxon>
        <taxon>Tissierellia</taxon>
        <taxon>Dethiosulfatibacter</taxon>
    </lineage>
</organism>
<gene>
    <name evidence="2" type="ORF">SAMN02745751_02716</name>
</gene>
<accession>A0A1M6JUY5</accession>
<dbReference type="AlphaFoldDB" id="A0A1M6JUY5"/>
<proteinExistence type="predicted"/>
<protein>
    <submittedName>
        <fullName evidence="2">Uncharacterized protein</fullName>
    </submittedName>
</protein>
<feature type="transmembrane region" description="Helical" evidence="1">
    <location>
        <begin position="107"/>
        <end position="128"/>
    </location>
</feature>
<feature type="transmembrane region" description="Helical" evidence="1">
    <location>
        <begin position="140"/>
        <end position="162"/>
    </location>
</feature>
<keyword evidence="1" id="KW-0472">Membrane</keyword>
<dbReference type="EMBL" id="FQZL01000023">
    <property type="protein sequence ID" value="SHJ50535.1"/>
    <property type="molecule type" value="Genomic_DNA"/>
</dbReference>
<sequence>MKIKELKKLYKYDDRKNAFVVDVQLEDYRDAYSEWDFSPFTNRDLDEDLTDYLLECSYEIPIKYDMIIDFHILNQSKNKVREEKSVIGMHNYFGYQLRKLKKRKIRVVRDMVTFLIIGSILLLAGFYLDEFFKETLLLSVLSEGFFIGGWVMIWEMFSAWLFDLKEVRSRFKHFERLNDSTIVYSYGKD</sequence>
<dbReference type="STRING" id="1121476.SAMN02745751_02716"/>
<reference evidence="2 3" key="1">
    <citation type="submission" date="2016-11" db="EMBL/GenBank/DDBJ databases">
        <authorList>
            <person name="Jaros S."/>
            <person name="Januszkiewicz K."/>
            <person name="Wedrychowicz H."/>
        </authorList>
    </citation>
    <scope>NUCLEOTIDE SEQUENCE [LARGE SCALE GENOMIC DNA]</scope>
    <source>
        <strain evidence="2 3">DSM 17477</strain>
    </source>
</reference>